<dbReference type="GO" id="GO:0007017">
    <property type="term" value="P:microtubule-based process"/>
    <property type="evidence" value="ECO:0007669"/>
    <property type="project" value="InterPro"/>
</dbReference>
<dbReference type="SMART" id="SM01375">
    <property type="entry name" value="Dynein_light"/>
    <property type="match status" value="1"/>
</dbReference>
<evidence type="ECO:0000256" key="10">
    <source>
        <dbReference type="ARBA" id="ARBA00023273"/>
    </source>
</evidence>
<keyword evidence="6 12" id="KW-0243">Dynein</keyword>
<dbReference type="AlphaFoldDB" id="A0A183SEM9"/>
<dbReference type="FunFam" id="3.30.740.10:FF:000002">
    <property type="entry name" value="Dynein light chain"/>
    <property type="match status" value="1"/>
</dbReference>
<dbReference type="SUPFAM" id="SSF54648">
    <property type="entry name" value="DLC"/>
    <property type="match status" value="1"/>
</dbReference>
<gene>
    <name evidence="13" type="ORF">SSLN_LOCUS2677</name>
</gene>
<sequence>MPEEMRTEVVEYCVTACEKYPTDNRSAAQCLKDELDKKCGAAWHVVVGEGYGFEVAYELKSLLYMYFGGNLGILAWKC</sequence>
<evidence type="ECO:0000256" key="8">
    <source>
        <dbReference type="ARBA" id="ARBA00023175"/>
    </source>
</evidence>
<evidence type="ECO:0000256" key="6">
    <source>
        <dbReference type="ARBA" id="ARBA00023017"/>
    </source>
</evidence>
<evidence type="ECO:0000256" key="7">
    <source>
        <dbReference type="ARBA" id="ARBA00023069"/>
    </source>
</evidence>
<dbReference type="GO" id="GO:0005930">
    <property type="term" value="C:axoneme"/>
    <property type="evidence" value="ECO:0007669"/>
    <property type="project" value="UniProtKB-SubCell"/>
</dbReference>
<dbReference type="InterPro" id="IPR037177">
    <property type="entry name" value="DLC_sf"/>
</dbReference>
<evidence type="ECO:0000256" key="1">
    <source>
        <dbReference type="ARBA" id="ARBA00004430"/>
    </source>
</evidence>
<comment type="similarity">
    <text evidence="2 12">Belongs to the dynein light chain family.</text>
</comment>
<evidence type="ECO:0000256" key="5">
    <source>
        <dbReference type="ARBA" id="ARBA00022701"/>
    </source>
</evidence>
<dbReference type="PANTHER" id="PTHR11886:SF2">
    <property type="entry name" value="DYNEIN AXONEMAL LIGHT CHAIN 4"/>
    <property type="match status" value="1"/>
</dbReference>
<evidence type="ECO:0000256" key="4">
    <source>
        <dbReference type="ARBA" id="ARBA00022490"/>
    </source>
</evidence>
<keyword evidence="5 12" id="KW-0493">Microtubule</keyword>
<keyword evidence="9 12" id="KW-0206">Cytoskeleton</keyword>
<dbReference type="CDD" id="cd21453">
    <property type="entry name" value="DLC-like_DNAL4"/>
    <property type="match status" value="1"/>
</dbReference>
<dbReference type="PANTHER" id="PTHR11886">
    <property type="entry name" value="DYNEIN LIGHT CHAIN"/>
    <property type="match status" value="1"/>
</dbReference>
<reference evidence="15" key="1">
    <citation type="submission" date="2016-06" db="UniProtKB">
        <authorList>
            <consortium name="WormBaseParasite"/>
        </authorList>
    </citation>
    <scope>IDENTIFICATION</scope>
</reference>
<dbReference type="Pfam" id="PF01221">
    <property type="entry name" value="Dynein_light"/>
    <property type="match status" value="1"/>
</dbReference>
<keyword evidence="14" id="KW-1185">Reference proteome</keyword>
<dbReference type="EMBL" id="UYSU01032311">
    <property type="protein sequence ID" value="VDL89062.1"/>
    <property type="molecule type" value="Genomic_DNA"/>
</dbReference>
<keyword evidence="4 12" id="KW-0963">Cytoplasm</keyword>
<evidence type="ECO:0000256" key="12">
    <source>
        <dbReference type="RuleBase" id="RU365010"/>
    </source>
</evidence>
<dbReference type="OrthoDB" id="6506078at2759"/>
<accession>A0A183SEM9</accession>
<protein>
    <recommendedName>
        <fullName evidence="12">Dynein light chain</fullName>
    </recommendedName>
</protein>
<dbReference type="Gene3D" id="3.30.740.10">
    <property type="entry name" value="Protein Inhibitor Of Neuronal Nitric Oxide Synthase"/>
    <property type="match status" value="1"/>
</dbReference>
<evidence type="ECO:0000256" key="9">
    <source>
        <dbReference type="ARBA" id="ARBA00023212"/>
    </source>
</evidence>
<evidence type="ECO:0000313" key="13">
    <source>
        <dbReference type="EMBL" id="VDL89062.1"/>
    </source>
</evidence>
<evidence type="ECO:0000256" key="3">
    <source>
        <dbReference type="ARBA" id="ARBA00011655"/>
    </source>
</evidence>
<dbReference type="STRING" id="70667.A0A183SEM9"/>
<evidence type="ECO:0000256" key="2">
    <source>
        <dbReference type="ARBA" id="ARBA00010156"/>
    </source>
</evidence>
<evidence type="ECO:0000256" key="11">
    <source>
        <dbReference type="ARBA" id="ARBA00057688"/>
    </source>
</evidence>
<dbReference type="GO" id="GO:0005874">
    <property type="term" value="C:microtubule"/>
    <property type="evidence" value="ECO:0007669"/>
    <property type="project" value="UniProtKB-KW"/>
</dbReference>
<dbReference type="Proteomes" id="UP000275846">
    <property type="component" value="Unassembled WGS sequence"/>
</dbReference>
<organism evidence="15">
    <name type="scientific">Schistocephalus solidus</name>
    <name type="common">Tapeworm</name>
    <dbReference type="NCBI Taxonomy" id="70667"/>
    <lineage>
        <taxon>Eukaryota</taxon>
        <taxon>Metazoa</taxon>
        <taxon>Spiralia</taxon>
        <taxon>Lophotrochozoa</taxon>
        <taxon>Platyhelminthes</taxon>
        <taxon>Cestoda</taxon>
        <taxon>Eucestoda</taxon>
        <taxon>Diphyllobothriidea</taxon>
        <taxon>Diphyllobothriidae</taxon>
        <taxon>Schistocephalus</taxon>
    </lineage>
</organism>
<evidence type="ECO:0000313" key="15">
    <source>
        <dbReference type="WBParaSite" id="SSLN_0000276401-mRNA-1"/>
    </source>
</evidence>
<proteinExistence type="inferred from homology"/>
<comment type="subcellular location">
    <subcellularLocation>
        <location evidence="1">Cytoplasm</location>
        <location evidence="1">Cytoskeleton</location>
        <location evidence="1">Cilium axoneme</location>
    </subcellularLocation>
</comment>
<keyword evidence="7" id="KW-0969">Cilium</keyword>
<comment type="function">
    <text evidence="11">Force generating protein of respiratory cilia. Produces force towards the minus ends of microtubules. Dynein has ATPase activity.</text>
</comment>
<keyword evidence="8 12" id="KW-0505">Motor protein</keyword>
<dbReference type="GO" id="GO:0030286">
    <property type="term" value="C:dynein complex"/>
    <property type="evidence" value="ECO:0007669"/>
    <property type="project" value="UniProtKB-KW"/>
</dbReference>
<reference evidence="13 14" key="2">
    <citation type="submission" date="2018-11" db="EMBL/GenBank/DDBJ databases">
        <authorList>
            <consortium name="Pathogen Informatics"/>
        </authorList>
    </citation>
    <scope>NUCLEOTIDE SEQUENCE [LARGE SCALE GENOMIC DNA]</scope>
    <source>
        <strain evidence="13 14">NST_G2</strain>
    </source>
</reference>
<dbReference type="InterPro" id="IPR001372">
    <property type="entry name" value="Dynein_light_chain_typ-1/2"/>
</dbReference>
<name>A0A183SEM9_SCHSO</name>
<evidence type="ECO:0000313" key="14">
    <source>
        <dbReference type="Proteomes" id="UP000275846"/>
    </source>
</evidence>
<comment type="subunit">
    <text evidence="3">Consists of at least two heavy chains and a number of intermediate and light chains.</text>
</comment>
<dbReference type="WBParaSite" id="SSLN_0000276401-mRNA-1">
    <property type="protein sequence ID" value="SSLN_0000276401-mRNA-1"/>
    <property type="gene ID" value="SSLN_0000276401"/>
</dbReference>
<keyword evidence="10" id="KW-0966">Cell projection</keyword>